<feature type="transmembrane region" description="Helical" evidence="3">
    <location>
        <begin position="473"/>
        <end position="495"/>
    </location>
</feature>
<dbReference type="Pfam" id="PF00892">
    <property type="entry name" value="EamA"/>
    <property type="match status" value="1"/>
</dbReference>
<accession>A0A383VVT4</accession>
<evidence type="ECO:0000313" key="6">
    <source>
        <dbReference type="Proteomes" id="UP000256970"/>
    </source>
</evidence>
<dbReference type="Proteomes" id="UP000256970">
    <property type="component" value="Unassembled WGS sequence"/>
</dbReference>
<feature type="transmembrane region" description="Helical" evidence="3">
    <location>
        <begin position="36"/>
        <end position="55"/>
    </location>
</feature>
<keyword evidence="3" id="KW-0812">Transmembrane</keyword>
<evidence type="ECO:0000259" key="4">
    <source>
        <dbReference type="Pfam" id="PF00892"/>
    </source>
</evidence>
<reference evidence="5 6" key="1">
    <citation type="submission" date="2016-10" db="EMBL/GenBank/DDBJ databases">
        <authorList>
            <person name="Cai Z."/>
        </authorList>
    </citation>
    <scope>NUCLEOTIDE SEQUENCE [LARGE SCALE GENOMIC DNA]</scope>
</reference>
<dbReference type="SUPFAM" id="SSF103481">
    <property type="entry name" value="Multidrug resistance efflux transporter EmrE"/>
    <property type="match status" value="1"/>
</dbReference>
<keyword evidence="3" id="KW-1133">Transmembrane helix</keyword>
<feature type="compositionally biased region" description="Low complexity" evidence="2">
    <location>
        <begin position="214"/>
        <end position="227"/>
    </location>
</feature>
<evidence type="ECO:0000256" key="2">
    <source>
        <dbReference type="SAM" id="MobiDB-lite"/>
    </source>
</evidence>
<dbReference type="EMBL" id="FNXT01000885">
    <property type="protein sequence ID" value="SZX68874.1"/>
    <property type="molecule type" value="Genomic_DNA"/>
</dbReference>
<feature type="region of interest" description="Disordered" evidence="2">
    <location>
        <begin position="170"/>
        <end position="192"/>
    </location>
</feature>
<feature type="transmembrane region" description="Helical" evidence="3">
    <location>
        <begin position="502"/>
        <end position="521"/>
    </location>
</feature>
<feature type="transmembrane region" description="Helical" evidence="3">
    <location>
        <begin position="383"/>
        <end position="401"/>
    </location>
</feature>
<evidence type="ECO:0000256" key="1">
    <source>
        <dbReference type="ARBA" id="ARBA00007635"/>
    </source>
</evidence>
<feature type="transmembrane region" description="Helical" evidence="3">
    <location>
        <begin position="100"/>
        <end position="121"/>
    </location>
</feature>
<proteinExistence type="inferred from homology"/>
<feature type="transmembrane region" description="Helical" evidence="3">
    <location>
        <begin position="127"/>
        <end position="147"/>
    </location>
</feature>
<protein>
    <recommendedName>
        <fullName evidence="4">EamA domain-containing protein</fullName>
    </recommendedName>
</protein>
<dbReference type="InterPro" id="IPR000620">
    <property type="entry name" value="EamA_dom"/>
</dbReference>
<dbReference type="InterPro" id="IPR037185">
    <property type="entry name" value="EmrE-like"/>
</dbReference>
<feature type="region of interest" description="Disordered" evidence="2">
    <location>
        <begin position="319"/>
        <end position="350"/>
    </location>
</feature>
<evidence type="ECO:0000313" key="5">
    <source>
        <dbReference type="EMBL" id="SZX68874.1"/>
    </source>
</evidence>
<keyword evidence="3" id="KW-0472">Membrane</keyword>
<name>A0A383VVT4_TETOB</name>
<evidence type="ECO:0000256" key="3">
    <source>
        <dbReference type="SAM" id="Phobius"/>
    </source>
</evidence>
<keyword evidence="6" id="KW-1185">Reference proteome</keyword>
<feature type="transmembrane region" description="Helical" evidence="3">
    <location>
        <begin position="448"/>
        <end position="467"/>
    </location>
</feature>
<dbReference type="AlphaFoldDB" id="A0A383VVT4"/>
<comment type="similarity">
    <text evidence="1">Belongs to the drug/metabolite transporter (DMT) superfamily. Plant drug/metabolite exporter (P-DME) (TC 2.A.7.4) family.</text>
</comment>
<feature type="transmembrane region" description="Helical" evidence="3">
    <location>
        <begin position="6"/>
        <end position="24"/>
    </location>
</feature>
<organism evidence="5 6">
    <name type="scientific">Tetradesmus obliquus</name>
    <name type="common">Green alga</name>
    <name type="synonym">Acutodesmus obliquus</name>
    <dbReference type="NCBI Taxonomy" id="3088"/>
    <lineage>
        <taxon>Eukaryota</taxon>
        <taxon>Viridiplantae</taxon>
        <taxon>Chlorophyta</taxon>
        <taxon>core chlorophytes</taxon>
        <taxon>Chlorophyceae</taxon>
        <taxon>CS clade</taxon>
        <taxon>Sphaeropleales</taxon>
        <taxon>Scenedesmaceae</taxon>
        <taxon>Tetradesmus</taxon>
    </lineage>
</organism>
<feature type="region of interest" description="Disordered" evidence="2">
    <location>
        <begin position="214"/>
        <end position="233"/>
    </location>
</feature>
<dbReference type="GO" id="GO:0016020">
    <property type="term" value="C:membrane"/>
    <property type="evidence" value="ECO:0007669"/>
    <property type="project" value="InterPro"/>
</dbReference>
<gene>
    <name evidence="5" type="ORF">BQ4739_LOCUS9190</name>
</gene>
<feature type="transmembrane region" description="Helical" evidence="3">
    <location>
        <begin position="70"/>
        <end position="88"/>
    </location>
</feature>
<sequence>MSYAAGVGWSLLAAIAHSAIDVLRKLGSQRMAPADLIALVTVYDAVIATIGVLIVDNGLPDTSSFDKHTFYTVVTITAFGATLARLLYQRALSIAPLSLTVPYLAFTPAFVVLISPLFLVGESASPMGMLGVFVVSVSGYSLGLVTAPAGSSSSKEQPCSPSKLKLPVMANAGRPSWPGGPQQQQQQLQHQHHITLPQYQLLQQQEQLAAAAANAAAQDDWRQQQQQHMTTHDHAIAAADAESASKGKSSGSGKSKGSQSSVWAMAYYKHKTPHGAGLPVAPLQLLAAAAPSLPWNSSSSMPAYGSSGLAAGGSNMAAAGAKDSNGGSSSSSSSSSWDSQAKEKPGRPAAARVARLLQEPARGRGCLRQLSARWNAALSSPKAAPAMVLTAAFLYSITASLDKVGIAAAQYSLSAYFLAQRVLMGVVGLVYLLTCARGAIRHVARDSLLLFSISLVEQGSVVVYLLAIENILVSYVVAIKRVNVLLSTLIGCVLFKEAVGRRIPYILLMLCGMLLIVLQPGHEGLHHSHHTRHHALL</sequence>
<feature type="transmembrane region" description="Helical" evidence="3">
    <location>
        <begin position="413"/>
        <end position="436"/>
    </location>
</feature>
<feature type="domain" description="EamA" evidence="4">
    <location>
        <begin position="6"/>
        <end position="136"/>
    </location>
</feature>